<feature type="compositionally biased region" description="Polar residues" evidence="1">
    <location>
        <begin position="1"/>
        <end position="18"/>
    </location>
</feature>
<keyword evidence="3" id="KW-1185">Reference proteome</keyword>
<dbReference type="Proteomes" id="UP000824998">
    <property type="component" value="Unassembled WGS sequence"/>
</dbReference>
<reference evidence="2" key="1">
    <citation type="journal article" date="2021" name="IMA Fungus">
        <title>Genomic characterization of three marine fungi, including Emericellopsis atlantica sp. nov. with signatures of a generalist lifestyle and marine biomass degradation.</title>
        <authorList>
            <person name="Hagestad O.C."/>
            <person name="Hou L."/>
            <person name="Andersen J.H."/>
            <person name="Hansen E.H."/>
            <person name="Altermark B."/>
            <person name="Li C."/>
            <person name="Kuhnert E."/>
            <person name="Cox R.J."/>
            <person name="Crous P.W."/>
            <person name="Spatafora J.W."/>
            <person name="Lail K."/>
            <person name="Amirebrahimi M."/>
            <person name="Lipzen A."/>
            <person name="Pangilinan J."/>
            <person name="Andreopoulos W."/>
            <person name="Hayes R.D."/>
            <person name="Ng V."/>
            <person name="Grigoriev I.V."/>
            <person name="Jackson S.A."/>
            <person name="Sutton T.D.S."/>
            <person name="Dobson A.D.W."/>
            <person name="Rama T."/>
        </authorList>
    </citation>
    <scope>NUCLEOTIDE SEQUENCE</scope>
    <source>
        <strain evidence="2">TRa018bII</strain>
    </source>
</reference>
<dbReference type="OrthoDB" id="3545258at2759"/>
<evidence type="ECO:0000313" key="3">
    <source>
        <dbReference type="Proteomes" id="UP000824998"/>
    </source>
</evidence>
<evidence type="ECO:0000256" key="1">
    <source>
        <dbReference type="SAM" id="MobiDB-lite"/>
    </source>
</evidence>
<gene>
    <name evidence="2" type="ORF">BJ875DRAFT_77387</name>
</gene>
<sequence>MSLLTTPSSTQGLDQNSGAFRGPVELFKNRQNIRSGDYFKLQTDDPATKPLPSFQLLELQWFLQRIQGMVGAADIDWLSLSDSASDISDMELLDLELGEEDLSLLSSQPLSSPTSLMQ</sequence>
<name>A0A9P7YEZ8_9HELO</name>
<dbReference type="EMBL" id="MU251546">
    <property type="protein sequence ID" value="KAG9232479.1"/>
    <property type="molecule type" value="Genomic_DNA"/>
</dbReference>
<comment type="caution">
    <text evidence="2">The sequence shown here is derived from an EMBL/GenBank/DDBJ whole genome shotgun (WGS) entry which is preliminary data.</text>
</comment>
<organism evidence="2 3">
    <name type="scientific">Amylocarpus encephaloides</name>
    <dbReference type="NCBI Taxonomy" id="45428"/>
    <lineage>
        <taxon>Eukaryota</taxon>
        <taxon>Fungi</taxon>
        <taxon>Dikarya</taxon>
        <taxon>Ascomycota</taxon>
        <taxon>Pezizomycotina</taxon>
        <taxon>Leotiomycetes</taxon>
        <taxon>Helotiales</taxon>
        <taxon>Helotiales incertae sedis</taxon>
        <taxon>Amylocarpus</taxon>
    </lineage>
</organism>
<proteinExistence type="predicted"/>
<feature type="region of interest" description="Disordered" evidence="1">
    <location>
        <begin position="1"/>
        <end position="20"/>
    </location>
</feature>
<accession>A0A9P7YEZ8</accession>
<protein>
    <submittedName>
        <fullName evidence="2">Uncharacterized protein</fullName>
    </submittedName>
</protein>
<evidence type="ECO:0000313" key="2">
    <source>
        <dbReference type="EMBL" id="KAG9232479.1"/>
    </source>
</evidence>
<dbReference type="AlphaFoldDB" id="A0A9P7YEZ8"/>